<evidence type="ECO:0000259" key="14">
    <source>
        <dbReference type="SMART" id="SM00563"/>
    </source>
</evidence>
<dbReference type="SMART" id="SM00563">
    <property type="entry name" value="PlsC"/>
    <property type="match status" value="1"/>
</dbReference>
<comment type="caution">
    <text evidence="15">The sequence shown here is derived from an EMBL/GenBank/DDBJ whole genome shotgun (WGS) entry which is preliminary data.</text>
</comment>
<evidence type="ECO:0000256" key="13">
    <source>
        <dbReference type="SAM" id="MobiDB-lite"/>
    </source>
</evidence>
<keyword evidence="6" id="KW-0443">Lipid metabolism</keyword>
<dbReference type="PANTHER" id="PTHR12497">
    <property type="entry name" value="TAZ PROTEIN TAFAZZIN"/>
    <property type="match status" value="1"/>
</dbReference>
<evidence type="ECO:0000256" key="11">
    <source>
        <dbReference type="ARBA" id="ARBA00047906"/>
    </source>
</evidence>
<dbReference type="SUPFAM" id="SSF69593">
    <property type="entry name" value="Glycerol-3-phosphate (1)-acyltransferase"/>
    <property type="match status" value="1"/>
</dbReference>
<dbReference type="GO" id="GO:0007007">
    <property type="term" value="P:inner mitochondrial membrane organization"/>
    <property type="evidence" value="ECO:0007669"/>
    <property type="project" value="TreeGrafter"/>
</dbReference>
<dbReference type="GO" id="GO:0035965">
    <property type="term" value="P:cardiolipin acyl-chain remodeling"/>
    <property type="evidence" value="ECO:0007669"/>
    <property type="project" value="TreeGrafter"/>
</dbReference>
<reference evidence="15" key="2">
    <citation type="submission" date="2023-05" db="EMBL/GenBank/DDBJ databases">
        <authorList>
            <consortium name="Lawrence Berkeley National Laboratory"/>
            <person name="Steindorff A."/>
            <person name="Hensen N."/>
            <person name="Bonometti L."/>
            <person name="Westerberg I."/>
            <person name="Brannstrom I.O."/>
            <person name="Guillou S."/>
            <person name="Cros-Aarteil S."/>
            <person name="Calhoun S."/>
            <person name="Haridas S."/>
            <person name="Kuo A."/>
            <person name="Mondo S."/>
            <person name="Pangilinan J."/>
            <person name="Riley R."/>
            <person name="Labutti K."/>
            <person name="Andreopoulos B."/>
            <person name="Lipzen A."/>
            <person name="Chen C."/>
            <person name="Yanf M."/>
            <person name="Daum C."/>
            <person name="Ng V."/>
            <person name="Clum A."/>
            <person name="Ohm R."/>
            <person name="Martin F."/>
            <person name="Silar P."/>
            <person name="Natvig D."/>
            <person name="Lalanne C."/>
            <person name="Gautier V."/>
            <person name="Ament-Velasquez S.L."/>
            <person name="Kruys A."/>
            <person name="Hutchinson M.I."/>
            <person name="Powell A.J."/>
            <person name="Barry K."/>
            <person name="Miller A.N."/>
            <person name="Grigoriev I.V."/>
            <person name="Debuchy R."/>
            <person name="Gladieux P."/>
            <person name="Thoren M.H."/>
            <person name="Johannesson H."/>
        </authorList>
    </citation>
    <scope>NUCLEOTIDE SEQUENCE</scope>
    <source>
        <strain evidence="15">CBS 359.72</strain>
    </source>
</reference>
<accession>A0AAN7HJ35</accession>
<evidence type="ECO:0000256" key="1">
    <source>
        <dbReference type="ARBA" id="ARBA00004137"/>
    </source>
</evidence>
<dbReference type="AlphaFoldDB" id="A0AAN7HJ35"/>
<evidence type="ECO:0000256" key="3">
    <source>
        <dbReference type="ARBA" id="ARBA00022679"/>
    </source>
</evidence>
<evidence type="ECO:0000256" key="8">
    <source>
        <dbReference type="ARBA" id="ARBA00023136"/>
    </source>
</evidence>
<name>A0AAN7HJ35_9PEZI</name>
<dbReference type="InterPro" id="IPR000872">
    <property type="entry name" value="Tafazzin"/>
</dbReference>
<dbReference type="CDD" id="cd07989">
    <property type="entry name" value="LPLAT_AGPAT-like"/>
    <property type="match status" value="1"/>
</dbReference>
<feature type="compositionally biased region" description="Low complexity" evidence="13">
    <location>
        <begin position="306"/>
        <end position="325"/>
    </location>
</feature>
<comment type="subcellular location">
    <subcellularLocation>
        <location evidence="1">Mitochondrion inner membrane</location>
        <topology evidence="1">Peripheral membrane protein</topology>
        <orientation evidence="1">Intermembrane side</orientation>
    </subcellularLocation>
    <subcellularLocation>
        <location evidence="10">Mitochondrion outer membrane</location>
        <topology evidence="10">Peripheral membrane protein</topology>
        <orientation evidence="10">Intermembrane side</orientation>
    </subcellularLocation>
</comment>
<evidence type="ECO:0000256" key="7">
    <source>
        <dbReference type="ARBA" id="ARBA00023128"/>
    </source>
</evidence>
<comment type="catalytic activity">
    <reaction evidence="11">
        <text>1'-[1,2-diacyl-sn-glycero-3-phospho],3'-[1-acyl-sn-glycero-3-phospho]-glycerol + a 1,2-diacyl-sn-glycero-3-phosphocholine = a cardiolipin + a 1-acyl-sn-glycero-3-phosphocholine</text>
        <dbReference type="Rhea" id="RHEA:33731"/>
        <dbReference type="ChEBI" id="CHEBI:57643"/>
        <dbReference type="ChEBI" id="CHEBI:58168"/>
        <dbReference type="ChEBI" id="CHEBI:62237"/>
        <dbReference type="ChEBI" id="CHEBI:64743"/>
    </reaction>
    <physiologicalReaction direction="left-to-right" evidence="11">
        <dbReference type="Rhea" id="RHEA:33732"/>
    </physiologicalReaction>
    <physiologicalReaction direction="right-to-left" evidence="11">
        <dbReference type="Rhea" id="RHEA:33733"/>
    </physiologicalReaction>
</comment>
<reference evidence="15" key="1">
    <citation type="journal article" date="2023" name="Mol. Phylogenet. Evol.">
        <title>Genome-scale phylogeny and comparative genomics of the fungal order Sordariales.</title>
        <authorList>
            <person name="Hensen N."/>
            <person name="Bonometti L."/>
            <person name="Westerberg I."/>
            <person name="Brannstrom I.O."/>
            <person name="Guillou S."/>
            <person name="Cros-Aarteil S."/>
            <person name="Calhoun S."/>
            <person name="Haridas S."/>
            <person name="Kuo A."/>
            <person name="Mondo S."/>
            <person name="Pangilinan J."/>
            <person name="Riley R."/>
            <person name="LaButti K."/>
            <person name="Andreopoulos B."/>
            <person name="Lipzen A."/>
            <person name="Chen C."/>
            <person name="Yan M."/>
            <person name="Daum C."/>
            <person name="Ng V."/>
            <person name="Clum A."/>
            <person name="Steindorff A."/>
            <person name="Ohm R.A."/>
            <person name="Martin F."/>
            <person name="Silar P."/>
            <person name="Natvig D.O."/>
            <person name="Lalanne C."/>
            <person name="Gautier V."/>
            <person name="Ament-Velasquez S.L."/>
            <person name="Kruys A."/>
            <person name="Hutchinson M.I."/>
            <person name="Powell A.J."/>
            <person name="Barry K."/>
            <person name="Miller A.N."/>
            <person name="Grigoriev I.V."/>
            <person name="Debuchy R."/>
            <person name="Gladieux P."/>
            <person name="Hiltunen Thoren M."/>
            <person name="Johannesson H."/>
        </authorList>
    </citation>
    <scope>NUCLEOTIDE SEQUENCE</scope>
    <source>
        <strain evidence="15">CBS 359.72</strain>
    </source>
</reference>
<dbReference type="PANTHER" id="PTHR12497:SF0">
    <property type="entry name" value="TAFAZZIN"/>
    <property type="match status" value="1"/>
</dbReference>
<keyword evidence="4" id="KW-1000">Mitochondrion outer membrane</keyword>
<evidence type="ECO:0000256" key="2">
    <source>
        <dbReference type="ARBA" id="ARBA00010524"/>
    </source>
</evidence>
<proteinExistence type="inferred from homology"/>
<evidence type="ECO:0000256" key="5">
    <source>
        <dbReference type="ARBA" id="ARBA00022792"/>
    </source>
</evidence>
<feature type="region of interest" description="Disordered" evidence="13">
    <location>
        <begin position="306"/>
        <end position="335"/>
    </location>
</feature>
<keyword evidence="3" id="KW-0808">Transferase</keyword>
<evidence type="ECO:0000256" key="4">
    <source>
        <dbReference type="ARBA" id="ARBA00022787"/>
    </source>
</evidence>
<feature type="domain" description="Phospholipid/glycerol acyltransferase" evidence="14">
    <location>
        <begin position="65"/>
        <end position="248"/>
    </location>
</feature>
<evidence type="ECO:0000256" key="9">
    <source>
        <dbReference type="ARBA" id="ARBA00023315"/>
    </source>
</evidence>
<evidence type="ECO:0000313" key="15">
    <source>
        <dbReference type="EMBL" id="KAK4252076.1"/>
    </source>
</evidence>
<dbReference type="Proteomes" id="UP001303647">
    <property type="component" value="Unassembled WGS sequence"/>
</dbReference>
<dbReference type="Pfam" id="PF01553">
    <property type="entry name" value="Acyltransferase"/>
    <property type="match status" value="1"/>
</dbReference>
<dbReference type="GO" id="GO:0047184">
    <property type="term" value="F:1-acylglycerophosphocholine O-acyltransferase activity"/>
    <property type="evidence" value="ECO:0007669"/>
    <property type="project" value="TreeGrafter"/>
</dbReference>
<evidence type="ECO:0000256" key="10">
    <source>
        <dbReference type="ARBA" id="ARBA00024323"/>
    </source>
</evidence>
<sequence>MATPTPAPQRPSLSMRLKSAMIMGMTGVLSKCFLYGFNRVEVTGLSTFLDILDSRKDPARRQRGLLTVSNHISVLDDPVVWGILPLRYAFDPTNLRWTLGAADICFANKIFSNFFTHGQVLPCHRLKHSPFGGPFQPALTQALRLLSHPPTTTTTSPLSLPSQQATAVAAAAAATAEATYTTTGTDTHLAPLQADPARRRYSWVHVFPEGCVHQHATSDLRYFKWGLARLILESDPAPDVLPMFVDGTQRVMPEERGFPRFLPRIGKTVRVAFGQVLDYDATFGDLKRRWDELVARERERLARQQQQQRKLVTGFSGSSRTSGTITSGGGDGALVKQTEAMPVGELATDELKYGKEAQEIRIEVARRMRAEILKVRESLGGYPEPNPAFALAETWQLDDEIEAKKYKSRVDGSNINQD</sequence>
<keyword evidence="9" id="KW-0012">Acyltransferase</keyword>
<dbReference type="PRINTS" id="PR00979">
    <property type="entry name" value="TAFAZZIN"/>
</dbReference>
<gene>
    <name evidence="15" type="ORF">C7999DRAFT_27317</name>
</gene>
<keyword evidence="16" id="KW-1185">Reference proteome</keyword>
<dbReference type="GO" id="GO:0005741">
    <property type="term" value="C:mitochondrial outer membrane"/>
    <property type="evidence" value="ECO:0007669"/>
    <property type="project" value="UniProtKB-SubCell"/>
</dbReference>
<dbReference type="GO" id="GO:0005743">
    <property type="term" value="C:mitochondrial inner membrane"/>
    <property type="evidence" value="ECO:0007669"/>
    <property type="project" value="UniProtKB-SubCell"/>
</dbReference>
<organism evidence="15 16">
    <name type="scientific">Corynascus novoguineensis</name>
    <dbReference type="NCBI Taxonomy" id="1126955"/>
    <lineage>
        <taxon>Eukaryota</taxon>
        <taxon>Fungi</taxon>
        <taxon>Dikarya</taxon>
        <taxon>Ascomycota</taxon>
        <taxon>Pezizomycotina</taxon>
        <taxon>Sordariomycetes</taxon>
        <taxon>Sordariomycetidae</taxon>
        <taxon>Sordariales</taxon>
        <taxon>Chaetomiaceae</taxon>
        <taxon>Corynascus</taxon>
    </lineage>
</organism>
<keyword evidence="7" id="KW-0496">Mitochondrion</keyword>
<dbReference type="InterPro" id="IPR002123">
    <property type="entry name" value="Plipid/glycerol_acylTrfase"/>
</dbReference>
<dbReference type="EMBL" id="MU857602">
    <property type="protein sequence ID" value="KAK4252076.1"/>
    <property type="molecule type" value="Genomic_DNA"/>
</dbReference>
<evidence type="ECO:0000256" key="6">
    <source>
        <dbReference type="ARBA" id="ARBA00023098"/>
    </source>
</evidence>
<evidence type="ECO:0000256" key="12">
    <source>
        <dbReference type="RuleBase" id="RU365062"/>
    </source>
</evidence>
<comment type="similarity">
    <text evidence="2 12">Belongs to the taffazin family.</text>
</comment>
<protein>
    <recommendedName>
        <fullName evidence="12">Tafazzin family protein</fullName>
    </recommendedName>
</protein>
<keyword evidence="8" id="KW-0472">Membrane</keyword>
<evidence type="ECO:0000313" key="16">
    <source>
        <dbReference type="Proteomes" id="UP001303647"/>
    </source>
</evidence>
<keyword evidence="5" id="KW-0999">Mitochondrion inner membrane</keyword>